<dbReference type="Proteomes" id="UP000193077">
    <property type="component" value="Unassembled WGS sequence"/>
</dbReference>
<evidence type="ECO:0000313" key="3">
    <source>
        <dbReference type="EMBL" id="SLN42907.1"/>
    </source>
</evidence>
<accession>A0A1Y5SKH5</accession>
<dbReference type="Gene3D" id="1.25.40.10">
    <property type="entry name" value="Tetratricopeptide repeat domain"/>
    <property type="match status" value="1"/>
</dbReference>
<name>A0A1Y5SKH5_9RHOB</name>
<dbReference type="PANTHER" id="PTHR43628:SF1">
    <property type="entry name" value="CHITIN SYNTHASE REGULATORY FACTOR 2-RELATED"/>
    <property type="match status" value="1"/>
</dbReference>
<sequence>MWTFIKTASLAFPIYAALNTVPAMAQTDNTSDLADRWRNAVNQIYCPSQLSYERDPKTNTHFDHNDILALTSAFSGNSIEQLFLNAGYSPEEAQIGLNRGLLEFDNREVILHRVLQENDDATRRAETEIAQHEGNICPVITKVLDTGYFEIVRKQSTLRPYWQPHSEYAQMTLELKGCGPVFVDGLFGPATLARWKEVGFPVSVGTLPSPGDVISASRSLTTCDTPYEVRAGAVLQACGEVGYDMMPDTGLSDVAQRHQTLMGAISYAASRSEFSYYTKAAPYLACLIQGTSHSYDDDNSLLTPVAEALATVALPDEADWATYQSIATDVLSPLLGVRTKDTLARALLQTVGPNHSTQRNLLGIAMLERAGTGLPLENVAMLADQPLPLPQAISALGNVMRVSLKRWNTALSQPQWGQSDPNYSSRGGLRLDTNLMMDGGPEFYDAIAQIDQSQSLRHTLLSSDLDQLNYAYGAMIMEGLTPSGRDEARALGHFSAAADNAHAPSLFRLALMHEYGLGIEASTHEANLLYMRAAAGGDPSAYLALAQKSETGKGLERNWNDAAKYYRHALEKMDPTAAAGAIYSRWFDNTGFWSPGEPGDDLLQFVISEAFRKLPPEAEEDYTAIQTRQHYRDIATAIGTLFADADSGQHLDLAKAAQWLRVGQNSGTSWEVAETDQDAYRPPNPGGKQLLDVLRIAPHLAAHPMEATLLAQQADTTWTNPDDPAEAARQMRADCPLENREAHSDCANQLRQAALGFYDASLIAPAFDHLTAISNLEIAEIERFGRLQPNEENRTNGQGASYNRTPDYTFALVDVLAFFGDYAQAERLAQLARGATISASVAPLRRQVARAVETGEDVKGLGTLLTTATQLGNSAARDLLAVLNGRLDQAPMQLDLSSARDRFDGLAHLTNSLAMATSARRLAMLESAAGNTDRAAELELVALAADLERHGAARGTNGPIGTALADVCSLSKTSERLFAYGAPEMALVIAKQAVNRLQRTRADLSALPERVQLCFRSQVEDHYRWLAELLISQNRPQEASRVLEMLKDFENFEFASRSAGLQGDAYDTLPFSSAELALQNAMQAVRLPDRYTTTRLIELDNLSDLRALTSQELQEQSDLRQARAVNVDSANRARLDLKTMALNVRDQGEAPDFTQDKLIARYLRSRGTENAAILQYVVLQDRFGLVLSTRSGQTTWTWNQIGNSAFSENELNAMVKNFRDDVYYTNRDPRPLGKKLYDLLLPPDVQAELSSQGIDTLVLSLDRQLRYLPMAALHDGKTWLSQSYVLSHVSVGTASDGAVPQSDLIAGFGATQALNGLPALPAVRTEVNAVVQENASDAGFLAGSALFDQDFNRETLVTALEFGGTSSASGVLHLASHFKIGRTEAESALLLGDGDFLSVRELREGIGHGANLTRVGLLTLSACETGFGTTGADGRELESVAAIAQHRGAKSVMASLLPVPDGATAALMVEFYRHYADGIPPARAIQAAQVAVMSGAVDATSLADRGTFDISEIDDSQPEVEAQLEGWQHPRFWASFILLEGSL</sequence>
<evidence type="ECO:0000313" key="4">
    <source>
        <dbReference type="Proteomes" id="UP000193077"/>
    </source>
</evidence>
<dbReference type="OrthoDB" id="580982at2"/>
<dbReference type="InterPro" id="IPR052945">
    <property type="entry name" value="Mitotic_Regulator"/>
</dbReference>
<gene>
    <name evidence="3" type="ORF">TRL7639_02221</name>
</gene>
<dbReference type="InterPro" id="IPR011990">
    <property type="entry name" value="TPR-like_helical_dom_sf"/>
</dbReference>
<evidence type="ECO:0000256" key="1">
    <source>
        <dbReference type="SAM" id="SignalP"/>
    </source>
</evidence>
<feature type="domain" description="CHAT" evidence="2">
    <location>
        <begin position="1231"/>
        <end position="1538"/>
    </location>
</feature>
<proteinExistence type="predicted"/>
<dbReference type="EMBL" id="FWFO01000001">
    <property type="protein sequence ID" value="SLN42907.1"/>
    <property type="molecule type" value="Genomic_DNA"/>
</dbReference>
<evidence type="ECO:0000259" key="2">
    <source>
        <dbReference type="Pfam" id="PF12770"/>
    </source>
</evidence>
<feature type="chain" id="PRO_5011966561" evidence="1">
    <location>
        <begin position="26"/>
        <end position="1543"/>
    </location>
</feature>
<dbReference type="SUPFAM" id="SSF81901">
    <property type="entry name" value="HCP-like"/>
    <property type="match status" value="1"/>
</dbReference>
<dbReference type="Pfam" id="PF12770">
    <property type="entry name" value="CHAT"/>
    <property type="match status" value="1"/>
</dbReference>
<dbReference type="RefSeq" id="WP_085795723.1">
    <property type="nucleotide sequence ID" value="NZ_FWFO01000001.1"/>
</dbReference>
<dbReference type="InterPro" id="IPR006597">
    <property type="entry name" value="Sel1-like"/>
</dbReference>
<protein>
    <submittedName>
        <fullName evidence="3">CHAT domain protein</fullName>
    </submittedName>
</protein>
<keyword evidence="4" id="KW-1185">Reference proteome</keyword>
<dbReference type="InterPro" id="IPR024983">
    <property type="entry name" value="CHAT_dom"/>
</dbReference>
<feature type="signal peptide" evidence="1">
    <location>
        <begin position="1"/>
        <end position="25"/>
    </location>
</feature>
<dbReference type="SMART" id="SM00671">
    <property type="entry name" value="SEL1"/>
    <property type="match status" value="3"/>
</dbReference>
<dbReference type="PANTHER" id="PTHR43628">
    <property type="entry name" value="ACTIVATOR OF C KINASE PROTEIN 1-RELATED"/>
    <property type="match status" value="1"/>
</dbReference>
<keyword evidence="1" id="KW-0732">Signal</keyword>
<organism evidence="3 4">
    <name type="scientific">Falsiruegeria litorea R37</name>
    <dbReference type="NCBI Taxonomy" id="1200284"/>
    <lineage>
        <taxon>Bacteria</taxon>
        <taxon>Pseudomonadati</taxon>
        <taxon>Pseudomonadota</taxon>
        <taxon>Alphaproteobacteria</taxon>
        <taxon>Rhodobacterales</taxon>
        <taxon>Roseobacteraceae</taxon>
        <taxon>Falsiruegeria</taxon>
    </lineage>
</organism>
<reference evidence="3 4" key="1">
    <citation type="submission" date="2017-03" db="EMBL/GenBank/DDBJ databases">
        <authorList>
            <person name="Afonso C.L."/>
            <person name="Miller P.J."/>
            <person name="Scott M.A."/>
            <person name="Spackman E."/>
            <person name="Goraichik I."/>
            <person name="Dimitrov K.M."/>
            <person name="Suarez D.L."/>
            <person name="Swayne D.E."/>
        </authorList>
    </citation>
    <scope>NUCLEOTIDE SEQUENCE [LARGE SCALE GENOMIC DNA]</scope>
    <source>
        <strain evidence="3 4">CECT 7639</strain>
    </source>
</reference>